<proteinExistence type="predicted"/>
<evidence type="ECO:0000256" key="1">
    <source>
        <dbReference type="SAM" id="MobiDB-lite"/>
    </source>
</evidence>
<evidence type="ECO:0000313" key="4">
    <source>
        <dbReference type="Proteomes" id="UP000823926"/>
    </source>
</evidence>
<feature type="region of interest" description="Disordered" evidence="1">
    <location>
        <begin position="105"/>
        <end position="152"/>
    </location>
</feature>
<gene>
    <name evidence="3" type="ORF">H9888_07460</name>
</gene>
<protein>
    <submittedName>
        <fullName evidence="3">Uncharacterized protein</fullName>
    </submittedName>
</protein>
<reference evidence="3" key="2">
    <citation type="submission" date="2021-04" db="EMBL/GenBank/DDBJ databases">
        <authorList>
            <person name="Gilroy R."/>
        </authorList>
    </citation>
    <scope>NUCLEOTIDE SEQUENCE</scope>
    <source>
        <strain evidence="3">ChiBcec15-1070</strain>
    </source>
</reference>
<feature type="compositionally biased region" description="Pro residues" evidence="1">
    <location>
        <begin position="116"/>
        <end position="130"/>
    </location>
</feature>
<feature type="compositionally biased region" description="Low complexity" evidence="1">
    <location>
        <begin position="333"/>
        <end position="344"/>
    </location>
</feature>
<feature type="transmembrane region" description="Helical" evidence="2">
    <location>
        <begin position="359"/>
        <end position="380"/>
    </location>
</feature>
<sequence>MDNALLKQLIEQHRRVVIPDFGAFLKKESPEGESLVFSPFLRKDDGMVTDALVQEYGVETDDARAMVGEFVIYLRQSLASTGRYYIEGVGMLKADANGTVTLVEGETPEPETVEPEPIPEPKPTPTPVQPIPQQVQQGPATTYNRPVQPTPAPVPTPTPMPGMTRPQSIQVQAPVPPVQQIQQTPPPTPPVPPVQQMPLQTGSYTGVPPMPMNGGYVQRGAIPGQQPYPPVPPAGQQPLPGQMSQRNMQQPPLGGQPTNTPPAMRGGQPPVPGQMPQRNMQQPMGGGAPSMRGGQAVPMGGGNVPPRGPQEARGQRMNPQGGNNGRGPGNPGGPNAKAQQGQRRPMPPKRKQPKTKTDIWLIVAIIAALIVIAIMVYGFINTGHGDLDMEMINANMAPIEDTVTIVVPDGGESVQ</sequence>
<keyword evidence="2" id="KW-0472">Membrane</keyword>
<organism evidence="3 4">
    <name type="scientific">Candidatus Rikenella faecigallinarum</name>
    <dbReference type="NCBI Taxonomy" id="2838745"/>
    <lineage>
        <taxon>Bacteria</taxon>
        <taxon>Pseudomonadati</taxon>
        <taxon>Bacteroidota</taxon>
        <taxon>Bacteroidia</taxon>
        <taxon>Bacteroidales</taxon>
        <taxon>Rikenellaceae</taxon>
        <taxon>Rikenella</taxon>
    </lineage>
</organism>
<evidence type="ECO:0000313" key="3">
    <source>
        <dbReference type="EMBL" id="HIW11316.1"/>
    </source>
</evidence>
<dbReference type="AlphaFoldDB" id="A0A9D1QEI2"/>
<evidence type="ECO:0000256" key="2">
    <source>
        <dbReference type="SAM" id="Phobius"/>
    </source>
</evidence>
<reference evidence="3" key="1">
    <citation type="journal article" date="2021" name="PeerJ">
        <title>Extensive microbial diversity within the chicken gut microbiome revealed by metagenomics and culture.</title>
        <authorList>
            <person name="Gilroy R."/>
            <person name="Ravi A."/>
            <person name="Getino M."/>
            <person name="Pursley I."/>
            <person name="Horton D.L."/>
            <person name="Alikhan N.F."/>
            <person name="Baker D."/>
            <person name="Gharbi K."/>
            <person name="Hall N."/>
            <person name="Watson M."/>
            <person name="Adriaenssens E.M."/>
            <person name="Foster-Nyarko E."/>
            <person name="Jarju S."/>
            <person name="Secka A."/>
            <person name="Antonio M."/>
            <person name="Oren A."/>
            <person name="Chaudhuri R.R."/>
            <person name="La Ragione R."/>
            <person name="Hildebrand F."/>
            <person name="Pallen M.J."/>
        </authorList>
    </citation>
    <scope>NUCLEOTIDE SEQUENCE</scope>
    <source>
        <strain evidence="3">ChiBcec15-1070</strain>
    </source>
</reference>
<name>A0A9D1QEI2_9BACT</name>
<keyword evidence="2" id="KW-1133">Transmembrane helix</keyword>
<keyword evidence="2" id="KW-0812">Transmembrane</keyword>
<accession>A0A9D1QEI2</accession>
<comment type="caution">
    <text evidence="3">The sequence shown here is derived from an EMBL/GenBank/DDBJ whole genome shotgun (WGS) entry which is preliminary data.</text>
</comment>
<feature type="compositionally biased region" description="Pro residues" evidence="1">
    <location>
        <begin position="226"/>
        <end position="235"/>
    </location>
</feature>
<dbReference type="EMBL" id="DXHL01000033">
    <property type="protein sequence ID" value="HIW11316.1"/>
    <property type="molecule type" value="Genomic_DNA"/>
</dbReference>
<feature type="region of interest" description="Disordered" evidence="1">
    <location>
        <begin position="215"/>
        <end position="355"/>
    </location>
</feature>
<feature type="compositionally biased region" description="Gly residues" evidence="1">
    <location>
        <begin position="322"/>
        <end position="332"/>
    </location>
</feature>
<dbReference type="Proteomes" id="UP000823926">
    <property type="component" value="Unassembled WGS sequence"/>
</dbReference>